<feature type="transmembrane region" description="Helical" evidence="6">
    <location>
        <begin position="52"/>
        <end position="75"/>
    </location>
</feature>
<evidence type="ECO:0000313" key="9">
    <source>
        <dbReference type="Proteomes" id="UP000321812"/>
    </source>
</evidence>
<keyword evidence="4 6" id="KW-1133">Transmembrane helix</keyword>
<evidence type="ECO:0000256" key="1">
    <source>
        <dbReference type="ARBA" id="ARBA00004651"/>
    </source>
</evidence>
<keyword evidence="3 6" id="KW-0812">Transmembrane</keyword>
<dbReference type="AlphaFoldDB" id="A0A562XIH1"/>
<evidence type="ECO:0000256" key="4">
    <source>
        <dbReference type="ARBA" id="ARBA00022989"/>
    </source>
</evidence>
<dbReference type="GO" id="GO:0009055">
    <property type="term" value="F:electron transfer activity"/>
    <property type="evidence" value="ECO:0007669"/>
    <property type="project" value="InterPro"/>
</dbReference>
<feature type="domain" description="Cytochrome b561 bacterial/Ni-hydrogenase" evidence="7">
    <location>
        <begin position="6"/>
        <end position="194"/>
    </location>
</feature>
<dbReference type="Pfam" id="PF01292">
    <property type="entry name" value="Ni_hydr_CYTB"/>
    <property type="match status" value="1"/>
</dbReference>
<accession>A0A562XIH1</accession>
<keyword evidence="5 6" id="KW-0472">Membrane</keyword>
<feature type="transmembrane region" description="Helical" evidence="6">
    <location>
        <begin position="12"/>
        <end position="32"/>
    </location>
</feature>
<evidence type="ECO:0000256" key="5">
    <source>
        <dbReference type="ARBA" id="ARBA00023136"/>
    </source>
</evidence>
<dbReference type="InterPro" id="IPR016174">
    <property type="entry name" value="Di-haem_cyt_TM"/>
</dbReference>
<dbReference type="GO" id="GO:0020037">
    <property type="term" value="F:heme binding"/>
    <property type="evidence" value="ECO:0007669"/>
    <property type="project" value="TreeGrafter"/>
</dbReference>
<sequence>MKIKRQNLQNRIIHWGVAFSIFGLIMSGLFQMPIAKRYNINKIPLFEWSGDYYFTLNLHYIFAFLLVFFAIYHIVFHTMRREFDIFPKKGDMKNSYLVIKAMITKSHEPPSSKYLPEQRLAYIAIAFTILMLVVTGLIKTYKNLLGFDISNELYFWAAQLHNLGMVMIILLIIAHLMAFIPKANRKLLPSMFSGKVDAKYTIQRHSLWKDGVDEAKKLNLKEEKDG</sequence>
<dbReference type="InterPro" id="IPR011577">
    <property type="entry name" value="Cyt_b561_bac/Ni-Hgenase"/>
</dbReference>
<dbReference type="InterPro" id="IPR051542">
    <property type="entry name" value="Hydrogenase_cytochrome"/>
</dbReference>
<dbReference type="GO" id="GO:0005886">
    <property type="term" value="C:plasma membrane"/>
    <property type="evidence" value="ECO:0007669"/>
    <property type="project" value="UniProtKB-SubCell"/>
</dbReference>
<dbReference type="GO" id="GO:0022904">
    <property type="term" value="P:respiratory electron transport chain"/>
    <property type="evidence" value="ECO:0007669"/>
    <property type="project" value="InterPro"/>
</dbReference>
<reference evidence="8 9" key="1">
    <citation type="submission" date="2019-07" db="EMBL/GenBank/DDBJ databases">
        <title>Rapid identification of Enteric Bacteria from Whole Genome Sequences (WGS) using Average Nucleotide Identity (ANI).</title>
        <authorList>
            <person name="Lane C."/>
        </authorList>
    </citation>
    <scope>NUCLEOTIDE SEQUENCE [LARGE SCALE GENOMIC DNA]</scope>
    <source>
        <strain evidence="8 9">D2411</strain>
    </source>
</reference>
<evidence type="ECO:0000256" key="6">
    <source>
        <dbReference type="SAM" id="Phobius"/>
    </source>
</evidence>
<dbReference type="RefSeq" id="WP_147497024.1">
    <property type="nucleotide sequence ID" value="NZ_VOAP01000009.1"/>
</dbReference>
<comment type="caution">
    <text evidence="8">The sequence shown here is derived from an EMBL/GenBank/DDBJ whole genome shotgun (WGS) entry which is preliminary data.</text>
</comment>
<dbReference type="Gene3D" id="1.20.950.20">
    <property type="entry name" value="Transmembrane di-heme cytochromes, Chain C"/>
    <property type="match status" value="1"/>
</dbReference>
<proteinExistence type="predicted"/>
<gene>
    <name evidence="8" type="ORF">YZ82_02845</name>
</gene>
<evidence type="ECO:0000256" key="2">
    <source>
        <dbReference type="ARBA" id="ARBA00022475"/>
    </source>
</evidence>
<dbReference type="EMBL" id="VOAP01000009">
    <property type="protein sequence ID" value="TWO21939.1"/>
    <property type="molecule type" value="Genomic_DNA"/>
</dbReference>
<keyword evidence="2" id="KW-1003">Cell membrane</keyword>
<comment type="subcellular location">
    <subcellularLocation>
        <location evidence="1">Cell membrane</location>
        <topology evidence="1">Multi-pass membrane protein</topology>
    </subcellularLocation>
</comment>
<name>A0A562XIH1_CAMHY</name>
<dbReference type="PANTHER" id="PTHR30485">
    <property type="entry name" value="NI/FE-HYDROGENASE 1 B-TYPE CYTOCHROME SUBUNIT"/>
    <property type="match status" value="1"/>
</dbReference>
<dbReference type="Proteomes" id="UP000321812">
    <property type="component" value="Unassembled WGS sequence"/>
</dbReference>
<dbReference type="PANTHER" id="PTHR30485:SF1">
    <property type="entry name" value="CYTOCHROME YDHU-RELATED"/>
    <property type="match status" value="1"/>
</dbReference>
<dbReference type="SUPFAM" id="SSF81342">
    <property type="entry name" value="Transmembrane di-heme cytochromes"/>
    <property type="match status" value="1"/>
</dbReference>
<organism evidence="8 9">
    <name type="scientific">Campylobacter hyointestinalis</name>
    <dbReference type="NCBI Taxonomy" id="198"/>
    <lineage>
        <taxon>Bacteria</taxon>
        <taxon>Pseudomonadati</taxon>
        <taxon>Campylobacterota</taxon>
        <taxon>Epsilonproteobacteria</taxon>
        <taxon>Campylobacterales</taxon>
        <taxon>Campylobacteraceae</taxon>
        <taxon>Campylobacter</taxon>
    </lineage>
</organism>
<evidence type="ECO:0000256" key="3">
    <source>
        <dbReference type="ARBA" id="ARBA00022692"/>
    </source>
</evidence>
<feature type="transmembrane region" description="Helical" evidence="6">
    <location>
        <begin position="153"/>
        <end position="180"/>
    </location>
</feature>
<evidence type="ECO:0000259" key="7">
    <source>
        <dbReference type="Pfam" id="PF01292"/>
    </source>
</evidence>
<evidence type="ECO:0000313" key="8">
    <source>
        <dbReference type="EMBL" id="TWO21939.1"/>
    </source>
</evidence>
<feature type="transmembrane region" description="Helical" evidence="6">
    <location>
        <begin position="120"/>
        <end position="141"/>
    </location>
</feature>
<protein>
    <submittedName>
        <fullName evidence="8">Cytochrome b/b6 domain-containing protein</fullName>
    </submittedName>
</protein>